<dbReference type="Pfam" id="PF02527">
    <property type="entry name" value="GidB"/>
    <property type="match status" value="1"/>
</dbReference>
<keyword evidence="4 6" id="KW-0808">Transferase</keyword>
<dbReference type="GO" id="GO:0032259">
    <property type="term" value="P:methylation"/>
    <property type="evidence" value="ECO:0007669"/>
    <property type="project" value="UniProtKB-KW"/>
</dbReference>
<keyword evidence="5 6" id="KW-0949">S-adenosyl-L-methionine</keyword>
<comment type="caution">
    <text evidence="6">Lacks conserved residue(s) required for the propagation of feature annotation.</text>
</comment>
<proteinExistence type="inferred from homology"/>
<organism evidence="7 8">
    <name type="scientific">Sphingomonas psychrolutea</name>
    <dbReference type="NCBI Taxonomy" id="1259676"/>
    <lineage>
        <taxon>Bacteria</taxon>
        <taxon>Pseudomonadati</taxon>
        <taxon>Pseudomonadota</taxon>
        <taxon>Alphaproteobacteria</taxon>
        <taxon>Sphingomonadales</taxon>
        <taxon>Sphingomonadaceae</taxon>
        <taxon>Sphingomonas</taxon>
    </lineage>
</organism>
<evidence type="ECO:0000256" key="6">
    <source>
        <dbReference type="HAMAP-Rule" id="MF_00074"/>
    </source>
</evidence>
<feature type="binding site" evidence="6">
    <location>
        <position position="80"/>
    </location>
    <ligand>
        <name>S-adenosyl-L-methionine</name>
        <dbReference type="ChEBI" id="CHEBI:59789"/>
    </ligand>
</feature>
<dbReference type="InterPro" id="IPR029063">
    <property type="entry name" value="SAM-dependent_MTases_sf"/>
</dbReference>
<dbReference type="HAMAP" id="MF_00074">
    <property type="entry name" value="16SrRNA_methyltr_G"/>
    <property type="match status" value="1"/>
</dbReference>
<feature type="binding site" evidence="6">
    <location>
        <position position="140"/>
    </location>
    <ligand>
        <name>S-adenosyl-L-methionine</name>
        <dbReference type="ChEBI" id="CHEBI:59789"/>
    </ligand>
</feature>
<gene>
    <name evidence="6 7" type="primary">rsmG</name>
    <name evidence="7" type="ORF">GCM10011395_13870</name>
</gene>
<dbReference type="PANTHER" id="PTHR31760">
    <property type="entry name" value="S-ADENOSYL-L-METHIONINE-DEPENDENT METHYLTRANSFERASES SUPERFAMILY PROTEIN"/>
    <property type="match status" value="1"/>
</dbReference>
<dbReference type="PANTHER" id="PTHR31760:SF0">
    <property type="entry name" value="S-ADENOSYL-L-METHIONINE-DEPENDENT METHYLTRANSFERASES SUPERFAMILY PROTEIN"/>
    <property type="match status" value="1"/>
</dbReference>
<keyword evidence="8" id="KW-1185">Reference proteome</keyword>
<keyword evidence="1 6" id="KW-0963">Cytoplasm</keyword>
<keyword evidence="2 6" id="KW-0698">rRNA processing</keyword>
<comment type="function">
    <text evidence="6">Specifically methylates the N7 position of guanine in position 527 of 16S rRNA.</text>
</comment>
<evidence type="ECO:0000256" key="5">
    <source>
        <dbReference type="ARBA" id="ARBA00022691"/>
    </source>
</evidence>
<sequence length="207" mass="22093">MTEDEARAWIAARHGAEGVAAMEQIAVVVIGAATQQNLVAPSTLATMWSRHIVDSAQLLELAGESQPDALWVDIGSGAGFPGLVVAALSDRIVYLVEPRRMRAAFLKDAVEALGLDVRVRVIADRIQAVSGVVATVISARAVAPIADLFAWSQACTSKKTQWILPKGRSAREDVATALETWHGVFHVEHSITDPKSLIVLASGVARR</sequence>
<dbReference type="Proteomes" id="UP000618591">
    <property type="component" value="Unassembled WGS sequence"/>
</dbReference>
<feature type="binding site" evidence="6">
    <location>
        <position position="75"/>
    </location>
    <ligand>
        <name>S-adenosyl-L-methionine</name>
        <dbReference type="ChEBI" id="CHEBI:59789"/>
    </ligand>
</feature>
<dbReference type="EMBL" id="BMDW01000006">
    <property type="protein sequence ID" value="GGA44844.1"/>
    <property type="molecule type" value="Genomic_DNA"/>
</dbReference>
<evidence type="ECO:0000313" key="8">
    <source>
        <dbReference type="Proteomes" id="UP000618591"/>
    </source>
</evidence>
<dbReference type="GO" id="GO:0008168">
    <property type="term" value="F:methyltransferase activity"/>
    <property type="evidence" value="ECO:0007669"/>
    <property type="project" value="UniProtKB-KW"/>
</dbReference>
<reference evidence="8" key="1">
    <citation type="journal article" date="2019" name="Int. J. Syst. Evol. Microbiol.">
        <title>The Global Catalogue of Microorganisms (GCM) 10K type strain sequencing project: providing services to taxonomists for standard genome sequencing and annotation.</title>
        <authorList>
            <consortium name="The Broad Institute Genomics Platform"/>
            <consortium name="The Broad Institute Genome Sequencing Center for Infectious Disease"/>
            <person name="Wu L."/>
            <person name="Ma J."/>
        </authorList>
    </citation>
    <scope>NUCLEOTIDE SEQUENCE [LARGE SCALE GENOMIC DNA]</scope>
    <source>
        <strain evidence="8">CGMCC 1.10106</strain>
    </source>
</reference>
<comment type="similarity">
    <text evidence="6">Belongs to the methyltransferase superfamily. RNA methyltransferase RsmG family.</text>
</comment>
<dbReference type="EC" id="2.1.1.170" evidence="6"/>
<evidence type="ECO:0000256" key="1">
    <source>
        <dbReference type="ARBA" id="ARBA00022490"/>
    </source>
</evidence>
<feature type="binding site" evidence="6">
    <location>
        <begin position="126"/>
        <end position="127"/>
    </location>
    <ligand>
        <name>S-adenosyl-L-methionine</name>
        <dbReference type="ChEBI" id="CHEBI:59789"/>
    </ligand>
</feature>
<accession>A0ABQ1GJJ0</accession>
<dbReference type="InterPro" id="IPR003682">
    <property type="entry name" value="rRNA_ssu_MeTfrase_G"/>
</dbReference>
<keyword evidence="3 6" id="KW-0489">Methyltransferase</keyword>
<dbReference type="Gene3D" id="3.40.50.150">
    <property type="entry name" value="Vaccinia Virus protein VP39"/>
    <property type="match status" value="1"/>
</dbReference>
<evidence type="ECO:0000256" key="4">
    <source>
        <dbReference type="ARBA" id="ARBA00022679"/>
    </source>
</evidence>
<evidence type="ECO:0000256" key="2">
    <source>
        <dbReference type="ARBA" id="ARBA00022552"/>
    </source>
</evidence>
<dbReference type="RefSeq" id="WP_188446123.1">
    <property type="nucleotide sequence ID" value="NZ_BMDW01000006.1"/>
</dbReference>
<dbReference type="SUPFAM" id="SSF53335">
    <property type="entry name" value="S-adenosyl-L-methionine-dependent methyltransferases"/>
    <property type="match status" value="1"/>
</dbReference>
<name>A0ABQ1GJJ0_9SPHN</name>
<evidence type="ECO:0000256" key="3">
    <source>
        <dbReference type="ARBA" id="ARBA00022603"/>
    </source>
</evidence>
<comment type="caution">
    <text evidence="7">The sequence shown here is derived from an EMBL/GenBank/DDBJ whole genome shotgun (WGS) entry which is preliminary data.</text>
</comment>
<comment type="subcellular location">
    <subcellularLocation>
        <location evidence="6">Cytoplasm</location>
    </subcellularLocation>
</comment>
<evidence type="ECO:0000313" key="7">
    <source>
        <dbReference type="EMBL" id="GGA44844.1"/>
    </source>
</evidence>
<protein>
    <recommendedName>
        <fullName evidence="6">Ribosomal RNA small subunit methyltransferase G</fullName>
        <ecNumber evidence="6">2.1.1.170</ecNumber>
    </recommendedName>
    <alternativeName>
        <fullName evidence="6">16S rRNA 7-methylguanosine methyltransferase</fullName>
        <shortName evidence="6">16S rRNA m7G methyltransferase</shortName>
    </alternativeName>
</protein>
<comment type="catalytic activity">
    <reaction evidence="6">
        <text>guanosine(527) in 16S rRNA + S-adenosyl-L-methionine = N(7)-methylguanosine(527) in 16S rRNA + S-adenosyl-L-homocysteine</text>
        <dbReference type="Rhea" id="RHEA:42732"/>
        <dbReference type="Rhea" id="RHEA-COMP:10209"/>
        <dbReference type="Rhea" id="RHEA-COMP:10210"/>
        <dbReference type="ChEBI" id="CHEBI:57856"/>
        <dbReference type="ChEBI" id="CHEBI:59789"/>
        <dbReference type="ChEBI" id="CHEBI:74269"/>
        <dbReference type="ChEBI" id="CHEBI:74480"/>
        <dbReference type="EC" id="2.1.1.170"/>
    </reaction>
</comment>